<dbReference type="Proteomes" id="UP000316095">
    <property type="component" value="Unassembled WGS sequence"/>
</dbReference>
<dbReference type="InterPro" id="IPR029016">
    <property type="entry name" value="GAF-like_dom_sf"/>
</dbReference>
<name>A0A5C5XG90_9PLAN</name>
<organism evidence="2 3">
    <name type="scientific">Rubinisphaera italica</name>
    <dbReference type="NCBI Taxonomy" id="2527969"/>
    <lineage>
        <taxon>Bacteria</taxon>
        <taxon>Pseudomonadati</taxon>
        <taxon>Planctomycetota</taxon>
        <taxon>Planctomycetia</taxon>
        <taxon>Planctomycetales</taxon>
        <taxon>Planctomycetaceae</taxon>
        <taxon>Rubinisphaera</taxon>
    </lineage>
</organism>
<comment type="caution">
    <text evidence="2">The sequence shown here is derived from an EMBL/GenBank/DDBJ whole genome shotgun (WGS) entry which is preliminary data.</text>
</comment>
<dbReference type="SUPFAM" id="SSF55781">
    <property type="entry name" value="GAF domain-like"/>
    <property type="match status" value="1"/>
</dbReference>
<evidence type="ECO:0000259" key="1">
    <source>
        <dbReference type="Pfam" id="PF01590"/>
    </source>
</evidence>
<dbReference type="Gene3D" id="3.30.450.40">
    <property type="match status" value="1"/>
</dbReference>
<protein>
    <recommendedName>
        <fullName evidence="1">GAF domain-containing protein</fullName>
    </recommendedName>
</protein>
<feature type="domain" description="GAF" evidence="1">
    <location>
        <begin position="71"/>
        <end position="153"/>
    </location>
</feature>
<dbReference type="OrthoDB" id="290975at2"/>
<keyword evidence="3" id="KW-1185">Reference proteome</keyword>
<dbReference type="Pfam" id="PF01590">
    <property type="entry name" value="GAF"/>
    <property type="match status" value="1"/>
</dbReference>
<dbReference type="EMBL" id="SJPG01000001">
    <property type="protein sequence ID" value="TWT61794.1"/>
    <property type="molecule type" value="Genomic_DNA"/>
</dbReference>
<evidence type="ECO:0000313" key="2">
    <source>
        <dbReference type="EMBL" id="TWT61794.1"/>
    </source>
</evidence>
<evidence type="ECO:0000313" key="3">
    <source>
        <dbReference type="Proteomes" id="UP000316095"/>
    </source>
</evidence>
<proteinExistence type="predicted"/>
<reference evidence="2 3" key="1">
    <citation type="submission" date="2019-02" db="EMBL/GenBank/DDBJ databases">
        <title>Deep-cultivation of Planctomycetes and their phenomic and genomic characterization uncovers novel biology.</title>
        <authorList>
            <person name="Wiegand S."/>
            <person name="Jogler M."/>
            <person name="Boedeker C."/>
            <person name="Pinto D."/>
            <person name="Vollmers J."/>
            <person name="Rivas-Marin E."/>
            <person name="Kohn T."/>
            <person name="Peeters S.H."/>
            <person name="Heuer A."/>
            <person name="Rast P."/>
            <person name="Oberbeckmann S."/>
            <person name="Bunk B."/>
            <person name="Jeske O."/>
            <person name="Meyerdierks A."/>
            <person name="Storesund J.E."/>
            <person name="Kallscheuer N."/>
            <person name="Luecker S."/>
            <person name="Lage O.M."/>
            <person name="Pohl T."/>
            <person name="Merkel B.J."/>
            <person name="Hornburger P."/>
            <person name="Mueller R.-W."/>
            <person name="Bruemmer F."/>
            <person name="Labrenz M."/>
            <person name="Spormann A.M."/>
            <person name="Op Den Camp H."/>
            <person name="Overmann J."/>
            <person name="Amann R."/>
            <person name="Jetten M.S.M."/>
            <person name="Mascher T."/>
            <person name="Medema M.H."/>
            <person name="Devos D.P."/>
            <person name="Kaster A.-K."/>
            <person name="Ovreas L."/>
            <person name="Rohde M."/>
            <person name="Galperin M.Y."/>
            <person name="Jogler C."/>
        </authorList>
    </citation>
    <scope>NUCLEOTIDE SEQUENCE [LARGE SCALE GENOMIC DNA]</scope>
    <source>
        <strain evidence="2 3">Pan54</strain>
    </source>
</reference>
<dbReference type="AlphaFoldDB" id="A0A5C5XG90"/>
<dbReference type="RefSeq" id="WP_146503736.1">
    <property type="nucleotide sequence ID" value="NZ_SJPG01000001.1"/>
</dbReference>
<gene>
    <name evidence="2" type="ORF">Pan54_25310</name>
</gene>
<sequence>MTDSSNIDALARKLAQLLSTPETRELRSSKDANDLVDQTAAWAVGLWKKTETDLHLMCFGCANGFDAQVADEFQAATLKVPLEQTQLGIVNAVVNQRPALARVEEQSGDLRKSAGWLERFGARCSLSCPISNQNDQIVGVLAVSWAEAWQLEDEVPQNLLKLADKISKNL</sequence>
<accession>A0A5C5XG90</accession>
<dbReference type="InterPro" id="IPR003018">
    <property type="entry name" value="GAF"/>
</dbReference>